<dbReference type="eggNOG" id="COG2885">
    <property type="taxonomic scope" value="Bacteria"/>
</dbReference>
<evidence type="ECO:0000256" key="3">
    <source>
        <dbReference type="ARBA" id="ARBA00023136"/>
    </source>
</evidence>
<dbReference type="InterPro" id="IPR036737">
    <property type="entry name" value="OmpA-like_sf"/>
</dbReference>
<feature type="compositionally biased region" description="Basic and acidic residues" evidence="6">
    <location>
        <begin position="556"/>
        <end position="566"/>
    </location>
</feature>
<keyword evidence="9" id="KW-1185">Reference proteome</keyword>
<sequence length="585" mass="63197">MGRQVKAEETPASGARGRRSASRWMLAALGVVAGGAVALHSSEASAQQATFYLDRLYMAGSPDDGIALWRPQMSPETRFYGQLGVGFGLNPLRNENVFDEDPPAGSTPVSTQLITYLNAGVELFDRFGFQVALPFVAVQTADQASPSTAALMDLRFDARFIVFRTNDRFFKLGLNGSVWAPTGDRYSFSSDTQTTVGFMVSGELDFKKLFVVLNTGPHFRKSQELIDFTTSSEWRFAVGAYVPLRDGQVRLGAQIFGSTGIEEGTFFSGANTPIEWMLDGRLYFGAKKQGWAGLGGGTRITAGYAPDFRGVLLAGYSFGIRDTDPPSPGKRWKSQKFSDHGADTDKDGLPDDVDLCPTEPEDGKPPNTDDGCPSLPDRDGDGIPDNVDKCPDQPEDFDKIDDTDGCPEDDADEDKIPDAQDACPKEPGEPSPEPAKNGCPQFIRRISGSSEIQILKQVQFATGSAVILPGSYPILDEVVRLLKVNPEILHLAIEGHTDNRGSDQLNEKLSADRANSVLKYLNERGGIEAGRLSSQGFGPKRPIADNNTANGRQTNRRVEFHIRNRAGDAAPTDGQGDQSGGSAAP</sequence>
<dbReference type="InterPro" id="IPR028974">
    <property type="entry name" value="TSP_type-3_rpt"/>
</dbReference>
<feature type="domain" description="OmpA-like" evidence="7">
    <location>
        <begin position="447"/>
        <end position="566"/>
    </location>
</feature>
<dbReference type="Pfam" id="PF00691">
    <property type="entry name" value="OmpA"/>
    <property type="match status" value="1"/>
</dbReference>
<dbReference type="InterPro" id="IPR003367">
    <property type="entry name" value="Thrombospondin_3-like_rpt"/>
</dbReference>
<keyword evidence="8" id="KW-0969">Cilium</keyword>
<dbReference type="InterPro" id="IPR006664">
    <property type="entry name" value="OMP_bac"/>
</dbReference>
<dbReference type="EMBL" id="ASRX01000045">
    <property type="protein sequence ID" value="EYF03544.1"/>
    <property type="molecule type" value="Genomic_DNA"/>
</dbReference>
<dbReference type="Gene3D" id="4.10.1080.10">
    <property type="entry name" value="TSP type-3 repeat"/>
    <property type="match status" value="1"/>
</dbReference>
<evidence type="ECO:0000256" key="2">
    <source>
        <dbReference type="ARBA" id="ARBA00022729"/>
    </source>
</evidence>
<name>A0A017T2U4_9BACT</name>
<dbReference type="Gene3D" id="3.30.1330.60">
    <property type="entry name" value="OmpA-like domain"/>
    <property type="match status" value="1"/>
</dbReference>
<protein>
    <submittedName>
        <fullName evidence="8">Flagellar motor rotation protein MotB</fullName>
    </submittedName>
</protein>
<dbReference type="GO" id="GO:0009279">
    <property type="term" value="C:cell outer membrane"/>
    <property type="evidence" value="ECO:0007669"/>
    <property type="project" value="UniProtKB-SubCell"/>
</dbReference>
<dbReference type="PROSITE" id="PS01068">
    <property type="entry name" value="OMPA_1"/>
    <property type="match status" value="1"/>
</dbReference>
<evidence type="ECO:0000256" key="4">
    <source>
        <dbReference type="ARBA" id="ARBA00023237"/>
    </source>
</evidence>
<gene>
    <name evidence="8" type="ORF">CAP_5528</name>
</gene>
<accession>A0A017T2U4</accession>
<feature type="compositionally biased region" description="Basic and acidic residues" evidence="6">
    <location>
        <begin position="376"/>
        <end position="402"/>
    </location>
</feature>
<keyword evidence="8" id="KW-0282">Flagellum</keyword>
<dbReference type="GO" id="GO:0007155">
    <property type="term" value="P:cell adhesion"/>
    <property type="evidence" value="ECO:0007669"/>
    <property type="project" value="InterPro"/>
</dbReference>
<keyword evidence="8" id="KW-0966">Cell projection</keyword>
<comment type="subcellular location">
    <subcellularLocation>
        <location evidence="1">Cell outer membrane</location>
    </subcellularLocation>
</comment>
<evidence type="ECO:0000313" key="9">
    <source>
        <dbReference type="Proteomes" id="UP000019678"/>
    </source>
</evidence>
<feature type="compositionally biased region" description="Acidic residues" evidence="6">
    <location>
        <begin position="403"/>
        <end position="413"/>
    </location>
</feature>
<evidence type="ECO:0000256" key="6">
    <source>
        <dbReference type="SAM" id="MobiDB-lite"/>
    </source>
</evidence>
<dbReference type="InterPro" id="IPR006690">
    <property type="entry name" value="OMPA-like_CS"/>
</dbReference>
<feature type="compositionally biased region" description="Basic and acidic residues" evidence="6">
    <location>
        <begin position="336"/>
        <end position="349"/>
    </location>
</feature>
<evidence type="ECO:0000313" key="8">
    <source>
        <dbReference type="EMBL" id="EYF03544.1"/>
    </source>
</evidence>
<dbReference type="CDD" id="cd07185">
    <property type="entry name" value="OmpA_C-like"/>
    <property type="match status" value="1"/>
</dbReference>
<feature type="region of interest" description="Disordered" evidence="6">
    <location>
        <begin position="531"/>
        <end position="585"/>
    </location>
</feature>
<dbReference type="AlphaFoldDB" id="A0A017T2U4"/>
<dbReference type="STRING" id="1192034.CAP_5528"/>
<keyword evidence="4" id="KW-0998">Cell outer membrane</keyword>
<evidence type="ECO:0000256" key="5">
    <source>
        <dbReference type="PROSITE-ProRule" id="PRU00473"/>
    </source>
</evidence>
<dbReference type="PANTHER" id="PTHR30329:SF21">
    <property type="entry name" value="LIPOPROTEIN YIAD-RELATED"/>
    <property type="match status" value="1"/>
</dbReference>
<evidence type="ECO:0000256" key="1">
    <source>
        <dbReference type="ARBA" id="ARBA00004442"/>
    </source>
</evidence>
<dbReference type="SUPFAM" id="SSF103647">
    <property type="entry name" value="TSP type-3 repeat"/>
    <property type="match status" value="1"/>
</dbReference>
<feature type="compositionally biased region" description="Basic and acidic residues" evidence="6">
    <location>
        <begin position="414"/>
        <end position="428"/>
    </location>
</feature>
<dbReference type="SUPFAM" id="SSF103088">
    <property type="entry name" value="OmpA-like"/>
    <property type="match status" value="1"/>
</dbReference>
<keyword evidence="3 5" id="KW-0472">Membrane</keyword>
<dbReference type="GO" id="GO:0005509">
    <property type="term" value="F:calcium ion binding"/>
    <property type="evidence" value="ECO:0007669"/>
    <property type="project" value="InterPro"/>
</dbReference>
<dbReference type="PRINTS" id="PR01021">
    <property type="entry name" value="OMPADOMAIN"/>
</dbReference>
<evidence type="ECO:0000259" key="7">
    <source>
        <dbReference type="PROSITE" id="PS51123"/>
    </source>
</evidence>
<keyword evidence="2" id="KW-0732">Signal</keyword>
<dbReference type="InterPro" id="IPR050330">
    <property type="entry name" value="Bact_OuterMem_StrucFunc"/>
</dbReference>
<dbReference type="RefSeq" id="WP_231511711.1">
    <property type="nucleotide sequence ID" value="NZ_ASRX01000045.1"/>
</dbReference>
<proteinExistence type="predicted"/>
<dbReference type="PANTHER" id="PTHR30329">
    <property type="entry name" value="STATOR ELEMENT OF FLAGELLAR MOTOR COMPLEX"/>
    <property type="match status" value="1"/>
</dbReference>
<dbReference type="Proteomes" id="UP000019678">
    <property type="component" value="Unassembled WGS sequence"/>
</dbReference>
<dbReference type="Pfam" id="PF02412">
    <property type="entry name" value="TSP_3"/>
    <property type="match status" value="2"/>
</dbReference>
<dbReference type="PROSITE" id="PS51123">
    <property type="entry name" value="OMPA_2"/>
    <property type="match status" value="1"/>
</dbReference>
<organism evidence="8 9">
    <name type="scientific">Chondromyces apiculatus DSM 436</name>
    <dbReference type="NCBI Taxonomy" id="1192034"/>
    <lineage>
        <taxon>Bacteria</taxon>
        <taxon>Pseudomonadati</taxon>
        <taxon>Myxococcota</taxon>
        <taxon>Polyangia</taxon>
        <taxon>Polyangiales</taxon>
        <taxon>Polyangiaceae</taxon>
        <taxon>Chondromyces</taxon>
    </lineage>
</organism>
<dbReference type="InterPro" id="IPR006665">
    <property type="entry name" value="OmpA-like"/>
</dbReference>
<reference evidence="8 9" key="1">
    <citation type="submission" date="2013-05" db="EMBL/GenBank/DDBJ databases">
        <title>Genome assembly of Chondromyces apiculatus DSM 436.</title>
        <authorList>
            <person name="Sharma G."/>
            <person name="Khatri I."/>
            <person name="Kaur C."/>
            <person name="Mayilraj S."/>
            <person name="Subramanian S."/>
        </authorList>
    </citation>
    <scope>NUCLEOTIDE SEQUENCE [LARGE SCALE GENOMIC DNA]</scope>
    <source>
        <strain evidence="8 9">DSM 436</strain>
    </source>
</reference>
<feature type="region of interest" description="Disordered" evidence="6">
    <location>
        <begin position="323"/>
        <end position="441"/>
    </location>
</feature>
<comment type="caution">
    <text evidence="8">The sequence shown here is derived from an EMBL/GenBank/DDBJ whole genome shotgun (WGS) entry which is preliminary data.</text>
</comment>